<dbReference type="Pfam" id="PF02574">
    <property type="entry name" value="S-methyl_trans"/>
    <property type="match status" value="1"/>
</dbReference>
<dbReference type="PANTHER" id="PTHR11103">
    <property type="entry name" value="SLR1189 PROTEIN"/>
    <property type="match status" value="1"/>
</dbReference>
<evidence type="ECO:0000259" key="3">
    <source>
        <dbReference type="PROSITE" id="PS50970"/>
    </source>
</evidence>
<dbReference type="PANTHER" id="PTHR11103:SF18">
    <property type="entry name" value="SLR1189 PROTEIN"/>
    <property type="match status" value="1"/>
</dbReference>
<evidence type="ECO:0000313" key="4">
    <source>
        <dbReference type="EMBL" id="SVC62408.1"/>
    </source>
</evidence>
<dbReference type="PIRSF" id="PIRSF037505">
    <property type="entry name" value="Betaine_HMT"/>
    <property type="match status" value="1"/>
</dbReference>
<dbReference type="PROSITE" id="PS50970">
    <property type="entry name" value="HCY"/>
    <property type="match status" value="1"/>
</dbReference>
<dbReference type="Gene3D" id="3.20.20.330">
    <property type="entry name" value="Homocysteine-binding-like domain"/>
    <property type="match status" value="1"/>
</dbReference>
<accession>A0A382NPJ2</accession>
<evidence type="ECO:0000256" key="1">
    <source>
        <dbReference type="ARBA" id="ARBA00022603"/>
    </source>
</evidence>
<name>A0A382NPJ2_9ZZZZ</name>
<organism evidence="4">
    <name type="scientific">marine metagenome</name>
    <dbReference type="NCBI Taxonomy" id="408172"/>
    <lineage>
        <taxon>unclassified sequences</taxon>
        <taxon>metagenomes</taxon>
        <taxon>ecological metagenomes</taxon>
    </lineage>
</organism>
<dbReference type="GO" id="GO:0032259">
    <property type="term" value="P:methylation"/>
    <property type="evidence" value="ECO:0007669"/>
    <property type="project" value="UniProtKB-KW"/>
</dbReference>
<sequence length="328" mass="35564">VLRGFIHDDQTTLETSLTSYENAKRQLQNGGILILDGGTGTELERRGVPMDTEAWCGAASLEYKSILESIHRDYIAAGADIITTNTFSSSRLLLEPAGLAKHFIDINNAAVDAAHRGRDASGRDDVLIAGSLSHRGAVAKGTAIPDLTRLHSQGEMDDAFGELAMLLRGRGCDLILLEMMYYPERMGAAFTAAKETGLPIWAGFSARRHDDGRVLSFAQDRDIPFSDIIQALQDFEVSAAGVMHTQANVIGDALNILGQAYEGPLLAYPDSGYFKSPHWQFEDIIPPDELKQFASEWIENGLQIVGGCCGLTTDHIAALSPLKNQTSD</sequence>
<feature type="non-terminal residue" evidence="4">
    <location>
        <position position="1"/>
    </location>
</feature>
<dbReference type="GO" id="GO:0008270">
    <property type="term" value="F:zinc ion binding"/>
    <property type="evidence" value="ECO:0007669"/>
    <property type="project" value="InterPro"/>
</dbReference>
<dbReference type="InterPro" id="IPR003726">
    <property type="entry name" value="HCY_dom"/>
</dbReference>
<dbReference type="InterPro" id="IPR017226">
    <property type="entry name" value="BHMT-like"/>
</dbReference>
<dbReference type="EMBL" id="UINC01101532">
    <property type="protein sequence ID" value="SVC62408.1"/>
    <property type="molecule type" value="Genomic_DNA"/>
</dbReference>
<protein>
    <recommendedName>
        <fullName evidence="3">Hcy-binding domain-containing protein</fullName>
    </recommendedName>
</protein>
<evidence type="ECO:0000256" key="2">
    <source>
        <dbReference type="ARBA" id="ARBA00022679"/>
    </source>
</evidence>
<keyword evidence="1" id="KW-0489">Methyltransferase</keyword>
<dbReference type="GO" id="GO:0009086">
    <property type="term" value="P:methionine biosynthetic process"/>
    <property type="evidence" value="ECO:0007669"/>
    <property type="project" value="InterPro"/>
</dbReference>
<dbReference type="AlphaFoldDB" id="A0A382NPJ2"/>
<dbReference type="SUPFAM" id="SSF82282">
    <property type="entry name" value="Homocysteine S-methyltransferase"/>
    <property type="match status" value="1"/>
</dbReference>
<keyword evidence="2" id="KW-0808">Transferase</keyword>
<dbReference type="GO" id="GO:0008168">
    <property type="term" value="F:methyltransferase activity"/>
    <property type="evidence" value="ECO:0007669"/>
    <property type="project" value="UniProtKB-KW"/>
</dbReference>
<proteinExistence type="predicted"/>
<dbReference type="InterPro" id="IPR036589">
    <property type="entry name" value="HCY_dom_sf"/>
</dbReference>
<gene>
    <name evidence="4" type="ORF">METZ01_LOCUS315262</name>
</gene>
<feature type="domain" description="Hcy-binding" evidence="3">
    <location>
        <begin position="21"/>
        <end position="323"/>
    </location>
</feature>
<reference evidence="4" key="1">
    <citation type="submission" date="2018-05" db="EMBL/GenBank/DDBJ databases">
        <authorList>
            <person name="Lanie J.A."/>
            <person name="Ng W.-L."/>
            <person name="Kazmierczak K.M."/>
            <person name="Andrzejewski T.M."/>
            <person name="Davidsen T.M."/>
            <person name="Wayne K.J."/>
            <person name="Tettelin H."/>
            <person name="Glass J.I."/>
            <person name="Rusch D."/>
            <person name="Podicherti R."/>
            <person name="Tsui H.-C.T."/>
            <person name="Winkler M.E."/>
        </authorList>
    </citation>
    <scope>NUCLEOTIDE SEQUENCE</scope>
</reference>